<keyword evidence="9" id="KW-0430">Lectin</keyword>
<proteinExistence type="inferred from homology"/>
<accession>A0AAD7QHD6</accession>
<dbReference type="Pfam" id="PF00069">
    <property type="entry name" value="Pkinase"/>
    <property type="match status" value="1"/>
</dbReference>
<comment type="subcellular location">
    <subcellularLocation>
        <location evidence="1">Cell membrane</location>
        <topology evidence="1">Single-pass type I membrane protein</topology>
    </subcellularLocation>
</comment>
<keyword evidence="14 22" id="KW-0472">Membrane</keyword>
<gene>
    <name evidence="25" type="ORF">O6P43_000738</name>
</gene>
<evidence type="ECO:0000256" key="12">
    <source>
        <dbReference type="ARBA" id="ARBA00022840"/>
    </source>
</evidence>
<dbReference type="CDD" id="cd01098">
    <property type="entry name" value="PAN_AP_plant"/>
    <property type="match status" value="1"/>
</dbReference>
<keyword evidence="26" id="KW-1185">Reference proteome</keyword>
<dbReference type="PANTHER" id="PTHR47974:SF19">
    <property type="entry name" value="RECEPTOR-LIKE SERINE_THREONINE-PROTEIN KINASE"/>
    <property type="match status" value="1"/>
</dbReference>
<dbReference type="GO" id="GO:0005524">
    <property type="term" value="F:ATP binding"/>
    <property type="evidence" value="ECO:0007669"/>
    <property type="project" value="UniProtKB-UniRule"/>
</dbReference>
<evidence type="ECO:0000256" key="1">
    <source>
        <dbReference type="ARBA" id="ARBA00004251"/>
    </source>
</evidence>
<keyword evidence="10 20" id="KW-0547">Nucleotide-binding</keyword>
<evidence type="ECO:0000256" key="9">
    <source>
        <dbReference type="ARBA" id="ARBA00022734"/>
    </source>
</evidence>
<dbReference type="KEGG" id="qsa:O6P43_000738"/>
<evidence type="ECO:0000256" key="22">
    <source>
        <dbReference type="SAM" id="Phobius"/>
    </source>
</evidence>
<feature type="domain" description="Protein kinase" evidence="23">
    <location>
        <begin position="155"/>
        <end position="427"/>
    </location>
</feature>
<keyword evidence="13 22" id="KW-1133">Transmembrane helix</keyword>
<dbReference type="GO" id="GO:0005886">
    <property type="term" value="C:plasma membrane"/>
    <property type="evidence" value="ECO:0007669"/>
    <property type="project" value="UniProtKB-SubCell"/>
</dbReference>
<dbReference type="Gene3D" id="1.10.510.10">
    <property type="entry name" value="Transferase(Phosphotransferase) domain 1"/>
    <property type="match status" value="1"/>
</dbReference>
<comment type="catalytic activity">
    <reaction evidence="18">
        <text>L-threonyl-[protein] + ATP = O-phospho-L-threonyl-[protein] + ADP + H(+)</text>
        <dbReference type="Rhea" id="RHEA:46608"/>
        <dbReference type="Rhea" id="RHEA-COMP:11060"/>
        <dbReference type="Rhea" id="RHEA-COMP:11605"/>
        <dbReference type="ChEBI" id="CHEBI:15378"/>
        <dbReference type="ChEBI" id="CHEBI:30013"/>
        <dbReference type="ChEBI" id="CHEBI:30616"/>
        <dbReference type="ChEBI" id="CHEBI:61977"/>
        <dbReference type="ChEBI" id="CHEBI:456216"/>
        <dbReference type="EC" id="2.7.11.1"/>
    </reaction>
</comment>
<keyword evidence="3" id="KW-1003">Cell membrane</keyword>
<keyword evidence="17" id="KW-0325">Glycoprotein</keyword>
<evidence type="ECO:0000256" key="20">
    <source>
        <dbReference type="PROSITE-ProRule" id="PRU10141"/>
    </source>
</evidence>
<dbReference type="PROSITE" id="PS50011">
    <property type="entry name" value="PROTEIN_KINASE_DOM"/>
    <property type="match status" value="1"/>
</dbReference>
<protein>
    <recommendedName>
        <fullName evidence="2">non-specific serine/threonine protein kinase</fullName>
        <ecNumber evidence="2">2.7.11.1</ecNumber>
    </recommendedName>
</protein>
<evidence type="ECO:0000256" key="19">
    <source>
        <dbReference type="ARBA" id="ARBA00048679"/>
    </source>
</evidence>
<name>A0AAD7QHD6_QUISA</name>
<keyword evidence="7 22" id="KW-0812">Transmembrane</keyword>
<dbReference type="Pfam" id="PF08276">
    <property type="entry name" value="PAN_2"/>
    <property type="match status" value="1"/>
</dbReference>
<organism evidence="25 26">
    <name type="scientific">Quillaja saponaria</name>
    <name type="common">Soap bark tree</name>
    <dbReference type="NCBI Taxonomy" id="32244"/>
    <lineage>
        <taxon>Eukaryota</taxon>
        <taxon>Viridiplantae</taxon>
        <taxon>Streptophyta</taxon>
        <taxon>Embryophyta</taxon>
        <taxon>Tracheophyta</taxon>
        <taxon>Spermatophyta</taxon>
        <taxon>Magnoliopsida</taxon>
        <taxon>eudicotyledons</taxon>
        <taxon>Gunneridae</taxon>
        <taxon>Pentapetalae</taxon>
        <taxon>rosids</taxon>
        <taxon>fabids</taxon>
        <taxon>Fabales</taxon>
        <taxon>Quillajaceae</taxon>
        <taxon>Quillaja</taxon>
    </lineage>
</organism>
<dbReference type="SMART" id="SM00220">
    <property type="entry name" value="S_TKc"/>
    <property type="match status" value="1"/>
</dbReference>
<keyword evidence="8" id="KW-0732">Signal</keyword>
<dbReference type="CDD" id="cd14066">
    <property type="entry name" value="STKc_IRAK"/>
    <property type="match status" value="1"/>
</dbReference>
<sequence length="463" mass="52355">MGIGRSYRWVFEKDSFRCNKSTDTFLTMLNIRLPLNTTSYLSVLNTTGCKLLCLRFCSCNAYAYVDGKCFIWQEDLLNLQQLSSNGYTFYLRLRAFDLAPNRKVTWIVIGTLAGLFSLFGIVFVVMRRRNLATAFEAADESLVLFKYRDLRSATKNFSEKLGEGGFGSVFKGILPNSIPVAVKTLKSLNQTEKQFLAEVRTLGTIQHINLVRLRGFCTEASKKFLVYDFVLNGSLESILFQNNARLLNWKTRVHIAVGIAKGLSYLHEECRDCIIHCDIKPENILLDDKFNPKVADFGLAKLIGRDFSRVLTTMRGTLGDLAPEWISGVTVTPKADVFSYGMLLFEVISGRRNSHLLDDDFDGYFPSRVAIIVNKGEDVLTLLDHRLKGNANIEELTRACRVACWCIQDDEKYRPNMRQVVQILEGVSEVNIPPVPCFIRQLFASPGEAAFFKETASSSDSWH</sequence>
<evidence type="ECO:0000259" key="24">
    <source>
        <dbReference type="PROSITE" id="PS50948"/>
    </source>
</evidence>
<keyword evidence="11 25" id="KW-0418">Kinase</keyword>
<evidence type="ECO:0000256" key="15">
    <source>
        <dbReference type="ARBA" id="ARBA00023157"/>
    </source>
</evidence>
<comment type="catalytic activity">
    <reaction evidence="19">
        <text>L-seryl-[protein] + ATP = O-phospho-L-seryl-[protein] + ADP + H(+)</text>
        <dbReference type="Rhea" id="RHEA:17989"/>
        <dbReference type="Rhea" id="RHEA-COMP:9863"/>
        <dbReference type="Rhea" id="RHEA-COMP:11604"/>
        <dbReference type="ChEBI" id="CHEBI:15378"/>
        <dbReference type="ChEBI" id="CHEBI:29999"/>
        <dbReference type="ChEBI" id="CHEBI:30616"/>
        <dbReference type="ChEBI" id="CHEBI:83421"/>
        <dbReference type="ChEBI" id="CHEBI:456216"/>
        <dbReference type="EC" id="2.7.11.1"/>
    </reaction>
</comment>
<dbReference type="FunFam" id="3.30.200.20:FF:000370">
    <property type="entry name" value="Receptor-like protein kinase 4"/>
    <property type="match status" value="1"/>
</dbReference>
<evidence type="ECO:0000313" key="26">
    <source>
        <dbReference type="Proteomes" id="UP001163823"/>
    </source>
</evidence>
<dbReference type="InterPro" id="IPR003609">
    <property type="entry name" value="Pan_app"/>
</dbReference>
<feature type="transmembrane region" description="Helical" evidence="22">
    <location>
        <begin position="104"/>
        <end position="126"/>
    </location>
</feature>
<evidence type="ECO:0000313" key="25">
    <source>
        <dbReference type="EMBL" id="KAJ7981478.1"/>
    </source>
</evidence>
<evidence type="ECO:0000256" key="4">
    <source>
        <dbReference type="ARBA" id="ARBA00022527"/>
    </source>
</evidence>
<keyword evidence="4 21" id="KW-0723">Serine/threonine-protein kinase</keyword>
<dbReference type="EMBL" id="JARAOO010000001">
    <property type="protein sequence ID" value="KAJ7981478.1"/>
    <property type="molecule type" value="Genomic_DNA"/>
</dbReference>
<dbReference type="GO" id="GO:0030246">
    <property type="term" value="F:carbohydrate binding"/>
    <property type="evidence" value="ECO:0007669"/>
    <property type="project" value="UniProtKB-KW"/>
</dbReference>
<feature type="binding site" evidence="20">
    <location>
        <position position="183"/>
    </location>
    <ligand>
        <name>ATP</name>
        <dbReference type="ChEBI" id="CHEBI:30616"/>
    </ligand>
</feature>
<dbReference type="InterPro" id="IPR011009">
    <property type="entry name" value="Kinase-like_dom_sf"/>
</dbReference>
<dbReference type="PROSITE" id="PS00107">
    <property type="entry name" value="PROTEIN_KINASE_ATP"/>
    <property type="match status" value="1"/>
</dbReference>
<dbReference type="InterPro" id="IPR008271">
    <property type="entry name" value="Ser/Thr_kinase_AS"/>
</dbReference>
<keyword evidence="6" id="KW-0808">Transferase</keyword>
<dbReference type="PROSITE" id="PS50948">
    <property type="entry name" value="PAN"/>
    <property type="match status" value="1"/>
</dbReference>
<comment type="caution">
    <text evidence="25">The sequence shown here is derived from an EMBL/GenBank/DDBJ whole genome shotgun (WGS) entry which is preliminary data.</text>
</comment>
<comment type="similarity">
    <text evidence="21">Belongs to the protein kinase superfamily.</text>
</comment>
<evidence type="ECO:0000256" key="2">
    <source>
        <dbReference type="ARBA" id="ARBA00012513"/>
    </source>
</evidence>
<evidence type="ECO:0000256" key="5">
    <source>
        <dbReference type="ARBA" id="ARBA00022553"/>
    </source>
</evidence>
<keyword evidence="16" id="KW-0675">Receptor</keyword>
<dbReference type="GO" id="GO:0004674">
    <property type="term" value="F:protein serine/threonine kinase activity"/>
    <property type="evidence" value="ECO:0007669"/>
    <property type="project" value="UniProtKB-KW"/>
</dbReference>
<dbReference type="PANTHER" id="PTHR47974">
    <property type="entry name" value="OS07G0415500 PROTEIN"/>
    <property type="match status" value="1"/>
</dbReference>
<evidence type="ECO:0000256" key="10">
    <source>
        <dbReference type="ARBA" id="ARBA00022741"/>
    </source>
</evidence>
<keyword evidence="5" id="KW-0597">Phosphoprotein</keyword>
<dbReference type="AlphaFoldDB" id="A0AAD7QHD6"/>
<dbReference type="Gene3D" id="3.30.200.20">
    <property type="entry name" value="Phosphorylase Kinase, domain 1"/>
    <property type="match status" value="1"/>
</dbReference>
<evidence type="ECO:0000256" key="18">
    <source>
        <dbReference type="ARBA" id="ARBA00047899"/>
    </source>
</evidence>
<dbReference type="SMART" id="SM00473">
    <property type="entry name" value="PAN_AP"/>
    <property type="match status" value="1"/>
</dbReference>
<evidence type="ECO:0000256" key="8">
    <source>
        <dbReference type="ARBA" id="ARBA00022729"/>
    </source>
</evidence>
<evidence type="ECO:0000256" key="3">
    <source>
        <dbReference type="ARBA" id="ARBA00022475"/>
    </source>
</evidence>
<dbReference type="PROSITE" id="PS00108">
    <property type="entry name" value="PROTEIN_KINASE_ST"/>
    <property type="match status" value="1"/>
</dbReference>
<evidence type="ECO:0000256" key="6">
    <source>
        <dbReference type="ARBA" id="ARBA00022679"/>
    </source>
</evidence>
<dbReference type="InterPro" id="IPR017441">
    <property type="entry name" value="Protein_kinase_ATP_BS"/>
</dbReference>
<evidence type="ECO:0000256" key="11">
    <source>
        <dbReference type="ARBA" id="ARBA00022777"/>
    </source>
</evidence>
<evidence type="ECO:0000256" key="13">
    <source>
        <dbReference type="ARBA" id="ARBA00022989"/>
    </source>
</evidence>
<dbReference type="SUPFAM" id="SSF56112">
    <property type="entry name" value="Protein kinase-like (PK-like)"/>
    <property type="match status" value="1"/>
</dbReference>
<dbReference type="EC" id="2.7.11.1" evidence="2"/>
<keyword evidence="12 20" id="KW-0067">ATP-binding</keyword>
<evidence type="ECO:0000256" key="17">
    <source>
        <dbReference type="ARBA" id="ARBA00023180"/>
    </source>
</evidence>
<feature type="domain" description="Apple" evidence="24">
    <location>
        <begin position="18"/>
        <end position="95"/>
    </location>
</feature>
<dbReference type="InterPro" id="IPR000719">
    <property type="entry name" value="Prot_kinase_dom"/>
</dbReference>
<evidence type="ECO:0000256" key="7">
    <source>
        <dbReference type="ARBA" id="ARBA00022692"/>
    </source>
</evidence>
<evidence type="ECO:0000259" key="23">
    <source>
        <dbReference type="PROSITE" id="PS50011"/>
    </source>
</evidence>
<reference evidence="25 26" key="1">
    <citation type="journal article" date="2023" name="Science">
        <title>Elucidation of the pathway for biosynthesis of saponin adjuvants from the soapbark tree.</title>
        <authorList>
            <person name="Reed J."/>
            <person name="Orme A."/>
            <person name="El-Demerdash A."/>
            <person name="Owen C."/>
            <person name="Martin L.B.B."/>
            <person name="Misra R.C."/>
            <person name="Kikuchi S."/>
            <person name="Rejzek M."/>
            <person name="Martin A.C."/>
            <person name="Harkess A."/>
            <person name="Leebens-Mack J."/>
            <person name="Louveau T."/>
            <person name="Stephenson M.J."/>
            <person name="Osbourn A."/>
        </authorList>
    </citation>
    <scope>NUCLEOTIDE SEQUENCE [LARGE SCALE GENOMIC DNA]</scope>
    <source>
        <strain evidence="25">S10</strain>
    </source>
</reference>
<evidence type="ECO:0000256" key="16">
    <source>
        <dbReference type="ARBA" id="ARBA00023170"/>
    </source>
</evidence>
<evidence type="ECO:0000256" key="21">
    <source>
        <dbReference type="RuleBase" id="RU000304"/>
    </source>
</evidence>
<evidence type="ECO:0000256" key="14">
    <source>
        <dbReference type="ARBA" id="ARBA00023136"/>
    </source>
</evidence>
<dbReference type="Proteomes" id="UP001163823">
    <property type="component" value="Chromosome 1"/>
</dbReference>
<dbReference type="FunFam" id="1.10.510.10:FF:000227">
    <property type="entry name" value="Serine/threonine-protein kinase"/>
    <property type="match status" value="1"/>
</dbReference>
<keyword evidence="15" id="KW-1015">Disulfide bond</keyword>